<sequence>MKLIDLIVTLLHLLVVTEAVPVNTDEGCATRPCHKQEVERRGATKCDASSKYTMEWFIENATQRPEPMSCLFYTRGLSRAARRYAKSRPTDEGPPLTTIWDVWPKAYYSKRITTTNPLRCIMQDKQKQIQYYSSMSEAFASMCHVFATVMDKSIGHDAATANDVKQDGLWFRAEFPTLQRLRQVDMIEAISEDGGRRITYWTSLGVLGTSAQQQDVIDRLDKRAEELGLDWDEFTADDLLVEDWDADTKNLAM</sequence>
<dbReference type="AlphaFoldDB" id="A0AAD4FAE6"/>
<comment type="caution">
    <text evidence="2">The sequence shown here is derived from an EMBL/GenBank/DDBJ whole genome shotgun (WGS) entry which is preliminary data.</text>
</comment>
<dbReference type="EMBL" id="JAANER010000009">
    <property type="protein sequence ID" value="KAG9185991.1"/>
    <property type="molecule type" value="Genomic_DNA"/>
</dbReference>
<dbReference type="Proteomes" id="UP001199106">
    <property type="component" value="Unassembled WGS sequence"/>
</dbReference>
<gene>
    <name evidence="2" type="ORF">G6011_02547</name>
</gene>
<keyword evidence="1" id="KW-0732">Signal</keyword>
<keyword evidence="3" id="KW-1185">Reference proteome</keyword>
<name>A0AAD4FAE6_9PLEO</name>
<evidence type="ECO:0000313" key="3">
    <source>
        <dbReference type="Proteomes" id="UP001199106"/>
    </source>
</evidence>
<feature type="signal peptide" evidence="1">
    <location>
        <begin position="1"/>
        <end position="19"/>
    </location>
</feature>
<proteinExistence type="predicted"/>
<evidence type="ECO:0000256" key="1">
    <source>
        <dbReference type="SAM" id="SignalP"/>
    </source>
</evidence>
<evidence type="ECO:0000313" key="2">
    <source>
        <dbReference type="EMBL" id="KAG9185991.1"/>
    </source>
</evidence>
<feature type="chain" id="PRO_5041923310" evidence="1">
    <location>
        <begin position="20"/>
        <end position="253"/>
    </location>
</feature>
<protein>
    <submittedName>
        <fullName evidence="2">Uncharacterized protein</fullName>
    </submittedName>
</protein>
<organism evidence="2 3">
    <name type="scientific">Alternaria panax</name>
    <dbReference type="NCBI Taxonomy" id="48097"/>
    <lineage>
        <taxon>Eukaryota</taxon>
        <taxon>Fungi</taxon>
        <taxon>Dikarya</taxon>
        <taxon>Ascomycota</taxon>
        <taxon>Pezizomycotina</taxon>
        <taxon>Dothideomycetes</taxon>
        <taxon>Pleosporomycetidae</taxon>
        <taxon>Pleosporales</taxon>
        <taxon>Pleosporineae</taxon>
        <taxon>Pleosporaceae</taxon>
        <taxon>Alternaria</taxon>
        <taxon>Alternaria sect. Panax</taxon>
    </lineage>
</organism>
<accession>A0AAD4FAE6</accession>
<reference evidence="2" key="1">
    <citation type="submission" date="2021-07" db="EMBL/GenBank/DDBJ databases">
        <title>Genome Resource of American Ginseng Black Spot Pathogen Alternaria panax.</title>
        <authorList>
            <person name="Qiu C."/>
            <person name="Wang W."/>
            <person name="Liu Z."/>
        </authorList>
    </citation>
    <scope>NUCLEOTIDE SEQUENCE</scope>
    <source>
        <strain evidence="2">BNCC115425</strain>
    </source>
</reference>